<evidence type="ECO:0000313" key="3">
    <source>
        <dbReference type="Proteomes" id="UP000663879"/>
    </source>
</evidence>
<accession>A0A813W2K5</accession>
<protein>
    <recommendedName>
        <fullName evidence="4">MULE transposase domain-containing protein</fullName>
    </recommendedName>
</protein>
<feature type="region of interest" description="Disordered" evidence="1">
    <location>
        <begin position="1"/>
        <end position="20"/>
    </location>
</feature>
<proteinExistence type="predicted"/>
<dbReference type="EMBL" id="CAJNOC010001255">
    <property type="protein sequence ID" value="CAF0849063.1"/>
    <property type="molecule type" value="Genomic_DNA"/>
</dbReference>
<dbReference type="AlphaFoldDB" id="A0A813W2K5"/>
<evidence type="ECO:0000313" key="2">
    <source>
        <dbReference type="EMBL" id="CAF0849063.1"/>
    </source>
</evidence>
<gene>
    <name evidence="2" type="ORF">OXX778_LOCUS8852</name>
</gene>
<feature type="region of interest" description="Disordered" evidence="1">
    <location>
        <begin position="29"/>
        <end position="141"/>
    </location>
</feature>
<name>A0A813W2K5_9BILA</name>
<dbReference type="OrthoDB" id="119028at2759"/>
<feature type="compositionally biased region" description="Basic residues" evidence="1">
    <location>
        <begin position="1"/>
        <end position="15"/>
    </location>
</feature>
<dbReference type="Proteomes" id="UP000663879">
    <property type="component" value="Unassembled WGS sequence"/>
</dbReference>
<keyword evidence="3" id="KW-1185">Reference proteome</keyword>
<evidence type="ECO:0000256" key="1">
    <source>
        <dbReference type="SAM" id="MobiDB-lite"/>
    </source>
</evidence>
<organism evidence="2 3">
    <name type="scientific">Brachionus calyciflorus</name>
    <dbReference type="NCBI Taxonomy" id="104777"/>
    <lineage>
        <taxon>Eukaryota</taxon>
        <taxon>Metazoa</taxon>
        <taxon>Spiralia</taxon>
        <taxon>Gnathifera</taxon>
        <taxon>Rotifera</taxon>
        <taxon>Eurotatoria</taxon>
        <taxon>Monogononta</taxon>
        <taxon>Pseudotrocha</taxon>
        <taxon>Ploima</taxon>
        <taxon>Brachionidae</taxon>
        <taxon>Brachionus</taxon>
    </lineage>
</organism>
<reference evidence="2" key="1">
    <citation type="submission" date="2021-02" db="EMBL/GenBank/DDBJ databases">
        <authorList>
            <person name="Nowell W R."/>
        </authorList>
    </citation>
    <scope>NUCLEOTIDE SEQUENCE</scope>
    <source>
        <strain evidence="2">Ploen Becks lab</strain>
    </source>
</reference>
<sequence length="469" mass="51692">MPKKTIKTIRNKKKTTSLENSINDAEPISYSTVVPSGSNMPNKITTKACQNDHIVSTSYSPSSKSLNNLPLSSNDPSASASNSPTCLSSSSNDPSASASNSPTCLSSSSNDPSASTSNSPSCSKSPTSKLSSLNSSSGSPSISISIESKTINSSKTFSKECSSGLSGKCSSKCSCCQKKDFTTTKSSEKTRTGSVNSSIFILIKQLDHQDDVENFIQNKFFYTHISHSQFTNCTSKFCIRDSPHKMRLIYSVCNCKKDSCRLKLKIIKCEIDNEYYIYKKSTHKGKLHKIRKICGIHCAFKRFIISMLKTDISIPAKKIHSRILLQPELGHLTRPKLKQVQNIVNNYRMNSGGSNSISAVKDFIKQNLYKEGIEENKPFFFSVDDELKLGDGSNEEHLNICISSLKLLSNLDSSIPGAYHIDGTYKLIKNRFPLIVFGKTDMNQKLHVLAFCITSHEQEEEGIVESVIA</sequence>
<comment type="caution">
    <text evidence="2">The sequence shown here is derived from an EMBL/GenBank/DDBJ whole genome shotgun (WGS) entry which is preliminary data.</text>
</comment>
<feature type="compositionally biased region" description="Low complexity" evidence="1">
    <location>
        <begin position="56"/>
        <end position="141"/>
    </location>
</feature>
<evidence type="ECO:0008006" key="4">
    <source>
        <dbReference type="Google" id="ProtNLM"/>
    </source>
</evidence>
<feature type="compositionally biased region" description="Polar residues" evidence="1">
    <location>
        <begin position="29"/>
        <end position="55"/>
    </location>
</feature>